<feature type="domain" description="Peptidase S24/S26A/S26B/S26C" evidence="16">
    <location>
        <begin position="147"/>
        <end position="259"/>
    </location>
</feature>
<dbReference type="FunFam" id="1.10.10.10:FF:000009">
    <property type="entry name" value="LexA repressor"/>
    <property type="match status" value="1"/>
</dbReference>
<keyword evidence="19" id="KW-1185">Reference proteome</keyword>
<evidence type="ECO:0000256" key="10">
    <source>
        <dbReference type="ARBA" id="ARBA00023163"/>
    </source>
</evidence>
<sequence>MATGNEKNSPQGKRPVGRPSNEQVRRELAGRGRLKALPDGPADPDGLTPRQRRILEIIRDSFAQRGYPPTIREICDASGLASSSSVAHQLKQLENRGYIRRVHGQPRAMELHLPDSLKPKAKPVPETSEPADITGIRDALPSAVNVPMVGRIAAGGPILAEEHVEDVFALPKQLVGEGTIFMLEVHGDSMVDAAICDGDWVVVRQQADANNGEIVAALLDDEATVKTLKKTPGQVWLMPHNEAYSPIDGNHARILGKVVAVLRKV</sequence>
<dbReference type="RefSeq" id="WP_094764884.1">
    <property type="nucleotide sequence ID" value="NZ_FUKQ01000035.1"/>
</dbReference>
<proteinExistence type="inferred from homology"/>
<evidence type="ECO:0000256" key="9">
    <source>
        <dbReference type="ARBA" id="ARBA00023125"/>
    </source>
</evidence>
<keyword evidence="8 13" id="KW-0805">Transcription regulation</keyword>
<dbReference type="GO" id="GO:0045892">
    <property type="term" value="P:negative regulation of DNA-templated transcription"/>
    <property type="evidence" value="ECO:0007669"/>
    <property type="project" value="UniProtKB-UniRule"/>
</dbReference>
<dbReference type="Pfam" id="PF00717">
    <property type="entry name" value="Peptidase_S24"/>
    <property type="match status" value="1"/>
</dbReference>
<evidence type="ECO:0000256" key="3">
    <source>
        <dbReference type="ARBA" id="ARBA00022491"/>
    </source>
</evidence>
<dbReference type="Proteomes" id="UP000188342">
    <property type="component" value="Unassembled WGS sequence"/>
</dbReference>
<gene>
    <name evidence="13" type="primary">lexA</name>
    <name evidence="18" type="ORF">FM114_09350</name>
</gene>
<dbReference type="PANTHER" id="PTHR33516:SF2">
    <property type="entry name" value="LEXA REPRESSOR-RELATED"/>
    <property type="match status" value="1"/>
</dbReference>
<keyword evidence="12 13" id="KW-0742">SOS response</keyword>
<dbReference type="Gene3D" id="1.10.10.10">
    <property type="entry name" value="Winged helix-like DNA-binding domain superfamily/Winged helix DNA-binding domain"/>
    <property type="match status" value="1"/>
</dbReference>
<keyword evidence="3 13" id="KW-0678">Repressor</keyword>
<dbReference type="InterPro" id="IPR039418">
    <property type="entry name" value="LexA-like"/>
</dbReference>
<dbReference type="Pfam" id="PF01726">
    <property type="entry name" value="LexA_DNA_bind"/>
    <property type="match status" value="1"/>
</dbReference>
<evidence type="ECO:0000259" key="16">
    <source>
        <dbReference type="Pfam" id="PF00717"/>
    </source>
</evidence>
<evidence type="ECO:0000256" key="14">
    <source>
        <dbReference type="RuleBase" id="RU003991"/>
    </source>
</evidence>
<evidence type="ECO:0000256" key="1">
    <source>
        <dbReference type="ARBA" id="ARBA00007484"/>
    </source>
</evidence>
<feature type="region of interest" description="Disordered" evidence="15">
    <location>
        <begin position="30"/>
        <end position="49"/>
    </location>
</feature>
<dbReference type="InterPro" id="IPR015927">
    <property type="entry name" value="Peptidase_S24_S26A/B/C"/>
</dbReference>
<dbReference type="PRINTS" id="PR00726">
    <property type="entry name" value="LEXASERPTASE"/>
</dbReference>
<organism evidence="18 19">
    <name type="scientific">Luteococcus japonicus LSP_Lj1</name>
    <dbReference type="NCBI Taxonomy" id="1255658"/>
    <lineage>
        <taxon>Bacteria</taxon>
        <taxon>Bacillati</taxon>
        <taxon>Actinomycetota</taxon>
        <taxon>Actinomycetes</taxon>
        <taxon>Propionibacteriales</taxon>
        <taxon>Propionibacteriaceae</taxon>
        <taxon>Luteococcus</taxon>
    </lineage>
</organism>
<dbReference type="HAMAP" id="MF_00015">
    <property type="entry name" value="LexA"/>
    <property type="match status" value="1"/>
</dbReference>
<dbReference type="GO" id="GO:0006508">
    <property type="term" value="P:proteolysis"/>
    <property type="evidence" value="ECO:0007669"/>
    <property type="project" value="UniProtKB-KW"/>
</dbReference>
<dbReference type="SUPFAM" id="SSF46785">
    <property type="entry name" value="Winged helix' DNA-binding domain"/>
    <property type="match status" value="1"/>
</dbReference>
<evidence type="ECO:0000256" key="7">
    <source>
        <dbReference type="ARBA" id="ARBA00022813"/>
    </source>
</evidence>
<dbReference type="NCBIfam" id="TIGR00498">
    <property type="entry name" value="lexA"/>
    <property type="match status" value="1"/>
</dbReference>
<evidence type="ECO:0000256" key="12">
    <source>
        <dbReference type="ARBA" id="ARBA00023236"/>
    </source>
</evidence>
<evidence type="ECO:0000256" key="8">
    <source>
        <dbReference type="ARBA" id="ARBA00023015"/>
    </source>
</evidence>
<dbReference type="Gene3D" id="2.10.109.10">
    <property type="entry name" value="Umud Fragment, subunit A"/>
    <property type="match status" value="1"/>
</dbReference>
<keyword evidence="5 13" id="KW-0227">DNA damage</keyword>
<comment type="subunit">
    <text evidence="2 13">Homodimer.</text>
</comment>
<dbReference type="InterPro" id="IPR006200">
    <property type="entry name" value="LexA"/>
</dbReference>
<dbReference type="InterPro" id="IPR050077">
    <property type="entry name" value="LexA_repressor"/>
</dbReference>
<dbReference type="AlphaFoldDB" id="A0A1R4JSZ9"/>
<keyword evidence="10 13" id="KW-0804">Transcription</keyword>
<evidence type="ECO:0000256" key="6">
    <source>
        <dbReference type="ARBA" id="ARBA00022801"/>
    </source>
</evidence>
<evidence type="ECO:0000256" key="15">
    <source>
        <dbReference type="SAM" id="MobiDB-lite"/>
    </source>
</evidence>
<accession>A0A1R4JSZ9</accession>
<evidence type="ECO:0000256" key="4">
    <source>
        <dbReference type="ARBA" id="ARBA00022705"/>
    </source>
</evidence>
<evidence type="ECO:0000313" key="19">
    <source>
        <dbReference type="Proteomes" id="UP000188342"/>
    </source>
</evidence>
<feature type="DNA-binding region" description="H-T-H motif" evidence="13">
    <location>
        <begin position="71"/>
        <end position="91"/>
    </location>
</feature>
<dbReference type="SUPFAM" id="SSF51306">
    <property type="entry name" value="LexA/Signal peptidase"/>
    <property type="match status" value="1"/>
</dbReference>
<keyword evidence="18" id="KW-0645">Protease</keyword>
<comment type="similarity">
    <text evidence="1 13 14">Belongs to the peptidase S24 family.</text>
</comment>
<dbReference type="InterPro" id="IPR006199">
    <property type="entry name" value="LexA_DNA-bd_dom"/>
</dbReference>
<feature type="active site" description="For autocatalytic cleavage activity" evidence="13">
    <location>
        <position position="189"/>
    </location>
</feature>
<dbReference type="GO" id="GO:0004252">
    <property type="term" value="F:serine-type endopeptidase activity"/>
    <property type="evidence" value="ECO:0007669"/>
    <property type="project" value="UniProtKB-UniRule"/>
</dbReference>
<keyword evidence="7 13" id="KW-0068">Autocatalytic cleavage</keyword>
<dbReference type="EC" id="3.4.21.88" evidence="13"/>
<keyword evidence="4 13" id="KW-0235">DNA replication</keyword>
<keyword evidence="11 13" id="KW-0234">DNA repair</keyword>
<comment type="function">
    <text evidence="13">Represses a number of genes involved in the response to DNA damage (SOS response), including recA and lexA. In the presence of single-stranded DNA, RecA interacts with LexA causing an autocatalytic cleavage which disrupts the DNA-binding part of LexA, leading to derepression of the SOS regulon and eventually DNA repair.</text>
</comment>
<keyword evidence="6 13" id="KW-0378">Hydrolase</keyword>
<dbReference type="STRING" id="1255658.FM114_09350"/>
<dbReference type="InterPro" id="IPR006197">
    <property type="entry name" value="Peptidase_S24_LexA"/>
</dbReference>
<keyword evidence="9 13" id="KW-0238">DNA-binding</keyword>
<dbReference type="PANTHER" id="PTHR33516">
    <property type="entry name" value="LEXA REPRESSOR"/>
    <property type="match status" value="1"/>
</dbReference>
<reference evidence="18 19" key="1">
    <citation type="submission" date="2017-02" db="EMBL/GenBank/DDBJ databases">
        <authorList>
            <person name="Peterson S.W."/>
        </authorList>
    </citation>
    <scope>NUCLEOTIDE SEQUENCE [LARGE SCALE GENOMIC DNA]</scope>
    <source>
        <strain evidence="18 19">LSP_Lj1</strain>
    </source>
</reference>
<feature type="site" description="Cleavage; by autolysis" evidence="13">
    <location>
        <begin position="154"/>
        <end position="155"/>
    </location>
</feature>
<evidence type="ECO:0000256" key="2">
    <source>
        <dbReference type="ARBA" id="ARBA00011738"/>
    </source>
</evidence>
<dbReference type="GO" id="GO:0003677">
    <property type="term" value="F:DNA binding"/>
    <property type="evidence" value="ECO:0007669"/>
    <property type="project" value="UniProtKB-UniRule"/>
</dbReference>
<feature type="region of interest" description="Disordered" evidence="15">
    <location>
        <begin position="1"/>
        <end position="25"/>
    </location>
</feature>
<comment type="catalytic activity">
    <reaction evidence="13">
        <text>Hydrolysis of Ala-|-Gly bond in repressor LexA.</text>
        <dbReference type="EC" id="3.4.21.88"/>
    </reaction>
</comment>
<evidence type="ECO:0000256" key="13">
    <source>
        <dbReference type="HAMAP-Rule" id="MF_00015"/>
    </source>
</evidence>
<dbReference type="InterPro" id="IPR036388">
    <property type="entry name" value="WH-like_DNA-bd_sf"/>
</dbReference>
<dbReference type="GO" id="GO:0006281">
    <property type="term" value="P:DNA repair"/>
    <property type="evidence" value="ECO:0007669"/>
    <property type="project" value="UniProtKB-UniRule"/>
</dbReference>
<dbReference type="FunFam" id="2.10.109.10:FF:000001">
    <property type="entry name" value="LexA repressor"/>
    <property type="match status" value="1"/>
</dbReference>
<dbReference type="CDD" id="cd00090">
    <property type="entry name" value="HTH_ARSR"/>
    <property type="match status" value="1"/>
</dbReference>
<dbReference type="InterPro" id="IPR011991">
    <property type="entry name" value="ArsR-like_HTH"/>
</dbReference>
<name>A0A1R4JSZ9_9ACTN</name>
<dbReference type="GO" id="GO:0006260">
    <property type="term" value="P:DNA replication"/>
    <property type="evidence" value="ECO:0007669"/>
    <property type="project" value="UniProtKB-UniRule"/>
</dbReference>
<feature type="compositionally biased region" description="Polar residues" evidence="15">
    <location>
        <begin position="1"/>
        <end position="11"/>
    </location>
</feature>
<feature type="domain" description="LexA repressor DNA-binding" evidence="17">
    <location>
        <begin position="46"/>
        <end position="108"/>
    </location>
</feature>
<dbReference type="CDD" id="cd06529">
    <property type="entry name" value="S24_LexA-like"/>
    <property type="match status" value="1"/>
</dbReference>
<evidence type="ECO:0000313" key="18">
    <source>
        <dbReference type="EMBL" id="SJN35109.1"/>
    </source>
</evidence>
<protein>
    <recommendedName>
        <fullName evidence="13">LexA repressor</fullName>
        <ecNumber evidence="13">3.4.21.88</ecNumber>
    </recommendedName>
</protein>
<dbReference type="InterPro" id="IPR036286">
    <property type="entry name" value="LexA/Signal_pep-like_sf"/>
</dbReference>
<evidence type="ECO:0000256" key="11">
    <source>
        <dbReference type="ARBA" id="ARBA00023204"/>
    </source>
</evidence>
<dbReference type="EMBL" id="FUKQ01000035">
    <property type="protein sequence ID" value="SJN35109.1"/>
    <property type="molecule type" value="Genomic_DNA"/>
</dbReference>
<dbReference type="GO" id="GO:0009432">
    <property type="term" value="P:SOS response"/>
    <property type="evidence" value="ECO:0007669"/>
    <property type="project" value="UniProtKB-UniRule"/>
</dbReference>
<evidence type="ECO:0000256" key="5">
    <source>
        <dbReference type="ARBA" id="ARBA00022763"/>
    </source>
</evidence>
<feature type="active site" description="For autocatalytic cleavage activity" evidence="13">
    <location>
        <position position="226"/>
    </location>
</feature>
<dbReference type="InterPro" id="IPR036390">
    <property type="entry name" value="WH_DNA-bd_sf"/>
</dbReference>
<evidence type="ECO:0000259" key="17">
    <source>
        <dbReference type="Pfam" id="PF01726"/>
    </source>
</evidence>
<dbReference type="OrthoDB" id="9802364at2"/>